<dbReference type="Gene3D" id="4.10.810.10">
    <property type="entry name" value="Virus Scaffolding Protein, Chain A"/>
    <property type="match status" value="1"/>
</dbReference>
<dbReference type="AlphaFoldDB" id="A0A068LU87"/>
<organism evidence="2 3">
    <name type="scientific">Bacillus methanolicus (strain MGA3 / ATCC 53907)</name>
    <dbReference type="NCBI Taxonomy" id="796606"/>
    <lineage>
        <taxon>Bacteria</taxon>
        <taxon>Bacillati</taxon>
        <taxon>Bacillota</taxon>
        <taxon>Bacilli</taxon>
        <taxon>Bacillales</taxon>
        <taxon>Bacillaceae</taxon>
        <taxon>Bacillus</taxon>
    </lineage>
</organism>
<feature type="domain" description="IDEAL" evidence="1">
    <location>
        <begin position="58"/>
        <end position="91"/>
    </location>
</feature>
<dbReference type="EMBL" id="CP007739">
    <property type="protein sequence ID" value="AIE59092.1"/>
    <property type="molecule type" value="Genomic_DNA"/>
</dbReference>
<accession>A0A068LU87</accession>
<proteinExistence type="predicted"/>
<evidence type="ECO:0000259" key="1">
    <source>
        <dbReference type="SMART" id="SM00914"/>
    </source>
</evidence>
<sequence length="99" mass="11525">MCKYCRCSGLFLGEYCSCIYGKVKRMEDAHEKYTGMYQRGEVKTENNFPKTETKVDNSIKIKYSLAQLNFLIDLALDTKDKEWFLELTKKGTSKAITWS</sequence>
<dbReference type="InterPro" id="IPR027393">
    <property type="entry name" value="Virus_scaffolding_prot_C"/>
</dbReference>
<dbReference type="InterPro" id="IPR014957">
    <property type="entry name" value="IDEAL_dom"/>
</dbReference>
<gene>
    <name evidence="2" type="ORF">BMMGA3_03160</name>
</gene>
<dbReference type="Pfam" id="PF08858">
    <property type="entry name" value="IDEAL"/>
    <property type="match status" value="1"/>
</dbReference>
<reference evidence="2 3" key="1">
    <citation type="journal article" date="2015" name="BMC Genomics">
        <title>Transcriptome analysis of thermophilic methylotrophic Bacillus methanolicus MGA3 using RNA-sequencing provides detailed insights into its previously uncharted transcriptional landscape.</title>
        <authorList>
            <person name="Irla M."/>
            <person name="Neshat A."/>
            <person name="Brautaset T."/>
            <person name="Ruckert C."/>
            <person name="Kalinowski J."/>
            <person name="Wendisch V.F."/>
        </authorList>
    </citation>
    <scope>NUCLEOTIDE SEQUENCE [LARGE SCALE GENOMIC DNA]</scope>
    <source>
        <strain evidence="3">MGA3 / ATCC 53907</strain>
    </source>
</reference>
<protein>
    <recommendedName>
        <fullName evidence="1">IDEAL domain-containing protein</fullName>
    </recommendedName>
</protein>
<dbReference type="HOGENOM" id="CLU_2314539_0_0_9"/>
<name>A0A068LU87_BACMM</name>
<dbReference type="SMART" id="SM00914">
    <property type="entry name" value="IDEAL"/>
    <property type="match status" value="1"/>
</dbReference>
<evidence type="ECO:0000313" key="3">
    <source>
        <dbReference type="Proteomes" id="UP000027602"/>
    </source>
</evidence>
<evidence type="ECO:0000313" key="2">
    <source>
        <dbReference type="EMBL" id="AIE59092.1"/>
    </source>
</evidence>
<dbReference type="Proteomes" id="UP000027602">
    <property type="component" value="Chromosome"/>
</dbReference>
<keyword evidence="3" id="KW-1185">Reference proteome</keyword>
<dbReference type="KEGG" id="bmet:BMMGA3_03160"/>